<dbReference type="STRING" id="926569.ANT_16160"/>
<feature type="domain" description="YbaK/aminoacyl-tRNA synthetase-associated" evidence="1">
    <location>
        <begin position="27"/>
        <end position="145"/>
    </location>
</feature>
<name>E8N5C8_ANATU</name>
<accession>E8N5C8</accession>
<dbReference type="EMBL" id="AP012029">
    <property type="protein sequence ID" value="BAJ63642.1"/>
    <property type="molecule type" value="Genomic_DNA"/>
</dbReference>
<proteinExistence type="predicted"/>
<evidence type="ECO:0000313" key="3">
    <source>
        <dbReference type="Proteomes" id="UP000008922"/>
    </source>
</evidence>
<dbReference type="Pfam" id="PF04073">
    <property type="entry name" value="tRNA_edit"/>
    <property type="match status" value="1"/>
</dbReference>
<dbReference type="PANTHER" id="PTHR30411:SF1">
    <property type="entry name" value="CYTOPLASMIC PROTEIN"/>
    <property type="match status" value="1"/>
</dbReference>
<dbReference type="KEGG" id="atm:ANT_16160"/>
<organism evidence="2 3">
    <name type="scientific">Anaerolinea thermophila (strain DSM 14523 / JCM 11388 / NBRC 100420 / UNI-1)</name>
    <dbReference type="NCBI Taxonomy" id="926569"/>
    <lineage>
        <taxon>Bacteria</taxon>
        <taxon>Bacillati</taxon>
        <taxon>Chloroflexota</taxon>
        <taxon>Anaerolineae</taxon>
        <taxon>Anaerolineales</taxon>
        <taxon>Anaerolineaceae</taxon>
        <taxon>Anaerolinea</taxon>
    </lineage>
</organism>
<dbReference type="GO" id="GO:0002161">
    <property type="term" value="F:aminoacyl-tRNA deacylase activity"/>
    <property type="evidence" value="ECO:0007669"/>
    <property type="project" value="InterPro"/>
</dbReference>
<dbReference type="PANTHER" id="PTHR30411">
    <property type="entry name" value="CYTOPLASMIC PROTEIN"/>
    <property type="match status" value="1"/>
</dbReference>
<dbReference type="InParanoid" id="E8N5C8"/>
<dbReference type="HOGENOM" id="CLU_094875_0_0_0"/>
<dbReference type="OrthoDB" id="9798760at2"/>
<dbReference type="eggNOG" id="COG2606">
    <property type="taxonomic scope" value="Bacteria"/>
</dbReference>
<dbReference type="InterPro" id="IPR007214">
    <property type="entry name" value="YbaK/aa-tRNA-synth-assoc-dom"/>
</dbReference>
<keyword evidence="3" id="KW-1185">Reference proteome</keyword>
<dbReference type="InterPro" id="IPR036754">
    <property type="entry name" value="YbaK/aa-tRNA-synt-asso_dom_sf"/>
</dbReference>
<dbReference type="Gene3D" id="3.90.960.10">
    <property type="entry name" value="YbaK/aminoacyl-tRNA synthetase-associated domain"/>
    <property type="match status" value="1"/>
</dbReference>
<sequence length="155" mass="16724">MHPLAEKVQQALNALGYSGNVQELPASTRTALEAAQALNCEIGQIVKSLVFIFSGNHQPILLLVSGKNRVDEAKVGFVLGDEIRKATAQEVQQITGFPIGGVPPIGHLQILPVIFDEDLLHFEIVWAAAGTPNSIFPISPTLLRDITHARVMSVK</sequence>
<evidence type="ECO:0000313" key="2">
    <source>
        <dbReference type="EMBL" id="BAJ63642.1"/>
    </source>
</evidence>
<dbReference type="AlphaFoldDB" id="E8N5C8"/>
<gene>
    <name evidence="2" type="ordered locus">ANT_16160</name>
</gene>
<dbReference type="Proteomes" id="UP000008922">
    <property type="component" value="Chromosome"/>
</dbReference>
<dbReference type="RefSeq" id="WP_013560022.1">
    <property type="nucleotide sequence ID" value="NC_014960.1"/>
</dbReference>
<dbReference type="FunCoup" id="E8N5C8">
    <property type="interactions" value="5"/>
</dbReference>
<dbReference type="SUPFAM" id="SSF55826">
    <property type="entry name" value="YbaK/ProRS associated domain"/>
    <property type="match status" value="1"/>
</dbReference>
<evidence type="ECO:0000259" key="1">
    <source>
        <dbReference type="Pfam" id="PF04073"/>
    </source>
</evidence>
<protein>
    <recommendedName>
        <fullName evidence="1">YbaK/aminoacyl-tRNA synthetase-associated domain-containing protein</fullName>
    </recommendedName>
</protein>
<reference evidence="2 3" key="1">
    <citation type="submission" date="2010-12" db="EMBL/GenBank/DDBJ databases">
        <title>Whole genome sequence of Anaerolinea thermophila UNI-1.</title>
        <authorList>
            <person name="Narita-Yamada S."/>
            <person name="Kishi E."/>
            <person name="Watanabe Y."/>
            <person name="Takasaki K."/>
            <person name="Ankai A."/>
            <person name="Oguchi A."/>
            <person name="Fukui S."/>
            <person name="Takahashi M."/>
            <person name="Yashiro I."/>
            <person name="Hosoyama A."/>
            <person name="Sekiguchi Y."/>
            <person name="Hanada S."/>
            <person name="Fujita N."/>
        </authorList>
    </citation>
    <scope>NUCLEOTIDE SEQUENCE [LARGE SCALE GENOMIC DNA]</scope>
    <source>
        <strain evidence="3">DSM 14523 / JCM 11388 / NBRC 100420 / UNI-1</strain>
    </source>
</reference>
<dbReference type="CDD" id="cd04333">
    <property type="entry name" value="ProX_deacylase"/>
    <property type="match status" value="1"/>
</dbReference>